<gene>
    <name evidence="2" type="ORF">NKG59_19165</name>
</gene>
<protein>
    <submittedName>
        <fullName evidence="2">Uncharacterized protein</fullName>
    </submittedName>
</protein>
<feature type="region of interest" description="Disordered" evidence="1">
    <location>
        <begin position="1"/>
        <end position="23"/>
    </location>
</feature>
<evidence type="ECO:0000313" key="2">
    <source>
        <dbReference type="EMBL" id="MCP1174487.1"/>
    </source>
</evidence>
<keyword evidence="3" id="KW-1185">Reference proteome</keyword>
<dbReference type="Proteomes" id="UP001162793">
    <property type="component" value="Unassembled WGS sequence"/>
</dbReference>
<proteinExistence type="predicted"/>
<dbReference type="EMBL" id="JAMYWC010000005">
    <property type="protein sequence ID" value="MCP1174487.1"/>
    <property type="molecule type" value="Genomic_DNA"/>
</dbReference>
<dbReference type="RefSeq" id="WP_253539951.1">
    <property type="nucleotide sequence ID" value="NZ_JAMYWC010000005.1"/>
</dbReference>
<evidence type="ECO:0000256" key="1">
    <source>
        <dbReference type="SAM" id="MobiDB-lite"/>
    </source>
</evidence>
<evidence type="ECO:0000313" key="3">
    <source>
        <dbReference type="Proteomes" id="UP001162793"/>
    </source>
</evidence>
<organism evidence="2 3">
    <name type="scientific">Ralstonia chuxiongensis</name>
    <dbReference type="NCBI Taxonomy" id="2957504"/>
    <lineage>
        <taxon>Bacteria</taxon>
        <taxon>Pseudomonadati</taxon>
        <taxon>Pseudomonadota</taxon>
        <taxon>Betaproteobacteria</taxon>
        <taxon>Burkholderiales</taxon>
        <taxon>Burkholderiaceae</taxon>
        <taxon>Ralstonia</taxon>
    </lineage>
</organism>
<reference evidence="3" key="1">
    <citation type="journal article" date="2023" name="Front. Microbiol.">
        <title>Ralstonia chuxiongensis sp. nov., Ralstonia mojiangensis sp. nov., and Ralstonia soli sp. nov., isolated from tobacco fields, are three novel species in the family Burkholderiaceae.</title>
        <authorList>
            <person name="Lu C.H."/>
            <person name="Zhang Y.Y."/>
            <person name="Jiang N."/>
            <person name="Chen W."/>
            <person name="Shao X."/>
            <person name="Zhao Z.M."/>
            <person name="Lu W.L."/>
            <person name="Hu X."/>
            <person name="Xi Y.X."/>
            <person name="Zou S.Y."/>
            <person name="Wei Q.J."/>
            <person name="Lin Z.L."/>
            <person name="Gong L."/>
            <person name="Gai X.T."/>
            <person name="Zhang L.Q."/>
            <person name="Li J.Y."/>
            <person name="Jin Y."/>
            <person name="Xia Z.Y."/>
        </authorList>
    </citation>
    <scope>NUCLEOTIDE SEQUENCE [LARGE SCALE GENOMIC DNA]</scope>
    <source>
        <strain evidence="3">21YRMH01-3</strain>
    </source>
</reference>
<feature type="compositionally biased region" description="Polar residues" evidence="1">
    <location>
        <begin position="1"/>
        <end position="11"/>
    </location>
</feature>
<comment type="caution">
    <text evidence="2">The sequence shown here is derived from an EMBL/GenBank/DDBJ whole genome shotgun (WGS) entry which is preliminary data.</text>
</comment>
<name>A0AA41WWB4_9RALS</name>
<dbReference type="AlphaFoldDB" id="A0AA41WWB4"/>
<sequence>MKSMILNTAESLRSPDGAAEPDPRTTMFAGQTSPSLAAHHRDIEAIQLATGVPEAVAIQFETARNLYLYAWHVYRFFPVAQSQALFSLEFGLRERLPERLPERYQRSWQQQPMLAGLLAYAIDQGLVRNEGFRRWHQTAEVRARQRRSMEIFQAMLDQQLESVEVDERQPLNITPDDQSWDLVTILRKSLPSLRNELAHGSSMLTNEVLGTIELVAEILSQIYGLDSGATVCDASRDQQST</sequence>
<accession>A0AA41WWB4</accession>